<reference evidence="2 3" key="1">
    <citation type="journal article" date="2016" name="Nat. Commun.">
        <title>Ectomycorrhizal ecology is imprinted in the genome of the dominant symbiotic fungus Cenococcum geophilum.</title>
        <authorList>
            <consortium name="DOE Joint Genome Institute"/>
            <person name="Peter M."/>
            <person name="Kohler A."/>
            <person name="Ohm R.A."/>
            <person name="Kuo A."/>
            <person name="Krutzmann J."/>
            <person name="Morin E."/>
            <person name="Arend M."/>
            <person name="Barry K.W."/>
            <person name="Binder M."/>
            <person name="Choi C."/>
            <person name="Clum A."/>
            <person name="Copeland A."/>
            <person name="Grisel N."/>
            <person name="Haridas S."/>
            <person name="Kipfer T."/>
            <person name="LaButti K."/>
            <person name="Lindquist E."/>
            <person name="Lipzen A."/>
            <person name="Maire R."/>
            <person name="Meier B."/>
            <person name="Mihaltcheva S."/>
            <person name="Molinier V."/>
            <person name="Murat C."/>
            <person name="Poggeler S."/>
            <person name="Quandt C.A."/>
            <person name="Sperisen C."/>
            <person name="Tritt A."/>
            <person name="Tisserant E."/>
            <person name="Crous P.W."/>
            <person name="Henrissat B."/>
            <person name="Nehls U."/>
            <person name="Egli S."/>
            <person name="Spatafora J.W."/>
            <person name="Grigoriev I.V."/>
            <person name="Martin F.M."/>
        </authorList>
    </citation>
    <scope>NUCLEOTIDE SEQUENCE [LARGE SCALE GENOMIC DNA]</scope>
    <source>
        <strain evidence="2 3">CBS 207.34</strain>
    </source>
</reference>
<sequence>YAALSYCWGKSKKTTTTTIHNLHEHIEAGFSYELLGKTIQDAVSITRSIGVRYLWVDALCIIQGSEDEARADWQTESSRMAAVYGNAYVTIIAADSPTSDSGILRKRSIIRESSISQDGFTQRRIYSAFRNTKILEAASSTPNIWSTRAWTFQEAVLSRRALLYTDQKKYWKCGHGLLSEDGKLARSTLIHRLTRNLVEQDWHLVIEEYTKRRLSNGNDKLPALSGLASLYHRGNATPYLAGLWNTTLLSDLLWRTEISAELMPQHTQSYRAPSWSWASVDGPV</sequence>
<evidence type="ECO:0000259" key="1">
    <source>
        <dbReference type="Pfam" id="PF06985"/>
    </source>
</evidence>
<gene>
    <name evidence="2" type="ORF">AOQ84DRAFT_277168</name>
</gene>
<name>A0A8E2F1D8_9PEZI</name>
<dbReference type="Pfam" id="PF06985">
    <property type="entry name" value="HET"/>
    <property type="match status" value="1"/>
</dbReference>
<dbReference type="PANTHER" id="PTHR33112">
    <property type="entry name" value="DOMAIN PROTEIN, PUTATIVE-RELATED"/>
    <property type="match status" value="1"/>
</dbReference>
<evidence type="ECO:0000313" key="3">
    <source>
        <dbReference type="Proteomes" id="UP000250140"/>
    </source>
</evidence>
<dbReference type="EMBL" id="KV749586">
    <property type="protein sequence ID" value="OCL08802.1"/>
    <property type="molecule type" value="Genomic_DNA"/>
</dbReference>
<dbReference type="Proteomes" id="UP000250140">
    <property type="component" value="Unassembled WGS sequence"/>
</dbReference>
<evidence type="ECO:0000313" key="2">
    <source>
        <dbReference type="EMBL" id="OCL08802.1"/>
    </source>
</evidence>
<dbReference type="AlphaFoldDB" id="A0A8E2F1D8"/>
<feature type="non-terminal residue" evidence="2">
    <location>
        <position position="284"/>
    </location>
</feature>
<dbReference type="PANTHER" id="PTHR33112:SF16">
    <property type="entry name" value="HETEROKARYON INCOMPATIBILITY DOMAIN-CONTAINING PROTEIN"/>
    <property type="match status" value="1"/>
</dbReference>
<dbReference type="OrthoDB" id="5125733at2759"/>
<feature type="domain" description="Heterokaryon incompatibility" evidence="1">
    <location>
        <begin position="1"/>
        <end position="154"/>
    </location>
</feature>
<protein>
    <submittedName>
        <fullName evidence="2">HET-domain-containing protein</fullName>
    </submittedName>
</protein>
<keyword evidence="3" id="KW-1185">Reference proteome</keyword>
<proteinExistence type="predicted"/>
<accession>A0A8E2F1D8</accession>
<organism evidence="2 3">
    <name type="scientific">Glonium stellatum</name>
    <dbReference type="NCBI Taxonomy" id="574774"/>
    <lineage>
        <taxon>Eukaryota</taxon>
        <taxon>Fungi</taxon>
        <taxon>Dikarya</taxon>
        <taxon>Ascomycota</taxon>
        <taxon>Pezizomycotina</taxon>
        <taxon>Dothideomycetes</taxon>
        <taxon>Pleosporomycetidae</taxon>
        <taxon>Gloniales</taxon>
        <taxon>Gloniaceae</taxon>
        <taxon>Glonium</taxon>
    </lineage>
</organism>
<feature type="non-terminal residue" evidence="2">
    <location>
        <position position="1"/>
    </location>
</feature>
<dbReference type="InterPro" id="IPR010730">
    <property type="entry name" value="HET"/>
</dbReference>